<accession>A0ABX8TEJ9</accession>
<dbReference type="InterPro" id="IPR020846">
    <property type="entry name" value="MFS_dom"/>
</dbReference>
<evidence type="ECO:0000313" key="8">
    <source>
        <dbReference type="Proteomes" id="UP000824334"/>
    </source>
</evidence>
<feature type="domain" description="Major facilitator superfamily (MFS) profile" evidence="6">
    <location>
        <begin position="1"/>
        <end position="422"/>
    </location>
</feature>
<feature type="transmembrane region" description="Helical" evidence="5">
    <location>
        <begin position="194"/>
        <end position="214"/>
    </location>
</feature>
<feature type="transmembrane region" description="Helical" evidence="5">
    <location>
        <begin position="138"/>
        <end position="157"/>
    </location>
</feature>
<evidence type="ECO:0000256" key="4">
    <source>
        <dbReference type="ARBA" id="ARBA00023136"/>
    </source>
</evidence>
<feature type="transmembrane region" description="Helical" evidence="5">
    <location>
        <begin position="169"/>
        <end position="188"/>
    </location>
</feature>
<feature type="transmembrane region" description="Helical" evidence="5">
    <location>
        <begin position="48"/>
        <end position="66"/>
    </location>
</feature>
<evidence type="ECO:0000259" key="6">
    <source>
        <dbReference type="PROSITE" id="PS50850"/>
    </source>
</evidence>
<evidence type="ECO:0000313" key="7">
    <source>
        <dbReference type="EMBL" id="QYC09620.1"/>
    </source>
</evidence>
<name>A0ABX8TEJ9_9CAUL</name>
<keyword evidence="3 5" id="KW-1133">Transmembrane helix</keyword>
<feature type="transmembrane region" description="Helical" evidence="5">
    <location>
        <begin position="363"/>
        <end position="387"/>
    </location>
</feature>
<dbReference type="InterPro" id="IPR011701">
    <property type="entry name" value="MFS"/>
</dbReference>
<evidence type="ECO:0000256" key="1">
    <source>
        <dbReference type="ARBA" id="ARBA00004141"/>
    </source>
</evidence>
<dbReference type="EMBL" id="CP080034">
    <property type="protein sequence ID" value="QYC09620.1"/>
    <property type="molecule type" value="Genomic_DNA"/>
</dbReference>
<feature type="transmembrane region" description="Helical" evidence="5">
    <location>
        <begin position="78"/>
        <end position="100"/>
    </location>
</feature>
<feature type="transmembrane region" description="Helical" evidence="5">
    <location>
        <begin position="20"/>
        <end position="41"/>
    </location>
</feature>
<feature type="transmembrane region" description="Helical" evidence="5">
    <location>
        <begin position="267"/>
        <end position="289"/>
    </location>
</feature>
<organism evidence="7 8">
    <name type="scientific">Brevundimonas nasdae</name>
    <dbReference type="NCBI Taxonomy" id="172043"/>
    <lineage>
        <taxon>Bacteria</taxon>
        <taxon>Pseudomonadati</taxon>
        <taxon>Pseudomonadota</taxon>
        <taxon>Alphaproteobacteria</taxon>
        <taxon>Caulobacterales</taxon>
        <taxon>Caulobacteraceae</taxon>
        <taxon>Brevundimonas</taxon>
    </lineage>
</organism>
<proteinExistence type="predicted"/>
<evidence type="ECO:0000256" key="3">
    <source>
        <dbReference type="ARBA" id="ARBA00022989"/>
    </source>
</evidence>
<evidence type="ECO:0000256" key="2">
    <source>
        <dbReference type="ARBA" id="ARBA00022692"/>
    </source>
</evidence>
<gene>
    <name evidence="7" type="ORF">KWG56_13655</name>
</gene>
<feature type="transmembrane region" description="Helical" evidence="5">
    <location>
        <begin position="322"/>
        <end position="342"/>
    </location>
</feature>
<dbReference type="Proteomes" id="UP000824334">
    <property type="component" value="Chromosome"/>
</dbReference>
<protein>
    <submittedName>
        <fullName evidence="7">MFS transporter</fullName>
    </submittedName>
</protein>
<feature type="transmembrane region" description="Helical" evidence="5">
    <location>
        <begin position="296"/>
        <end position="316"/>
    </location>
</feature>
<reference evidence="7 8" key="1">
    <citation type="submission" date="2021-07" db="EMBL/GenBank/DDBJ databases">
        <title>Isolation and characterization of bacteria from a gold mining with a capacity of golden bioaccumulation.</title>
        <authorList>
            <person name="Yang X.J."/>
        </authorList>
    </citation>
    <scope>NUCLEOTIDE SEQUENCE [LARGE SCALE GENOMIC DNA]</scope>
    <source>
        <strain evidence="7 8">Au29</strain>
    </source>
</reference>
<dbReference type="PROSITE" id="PS50850">
    <property type="entry name" value="MFS"/>
    <property type="match status" value="1"/>
</dbReference>
<keyword evidence="4 5" id="KW-0472">Membrane</keyword>
<evidence type="ECO:0000256" key="5">
    <source>
        <dbReference type="SAM" id="Phobius"/>
    </source>
</evidence>
<dbReference type="PANTHER" id="PTHR23501:SF154">
    <property type="entry name" value="MULTIDRUG-EFFLUX TRANSPORTER RV1634-RELATED"/>
    <property type="match status" value="1"/>
</dbReference>
<keyword evidence="8" id="KW-1185">Reference proteome</keyword>
<keyword evidence="2 5" id="KW-0812">Transmembrane</keyword>
<dbReference type="PANTHER" id="PTHR23501">
    <property type="entry name" value="MAJOR FACILITATOR SUPERFAMILY"/>
    <property type="match status" value="1"/>
</dbReference>
<feature type="transmembrane region" description="Helical" evidence="5">
    <location>
        <begin position="235"/>
        <end position="255"/>
    </location>
</feature>
<feature type="transmembrane region" description="Helical" evidence="5">
    <location>
        <begin position="399"/>
        <end position="418"/>
    </location>
</feature>
<comment type="subcellular location">
    <subcellularLocation>
        <location evidence="1">Membrane</location>
        <topology evidence="1">Multi-pass membrane protein</topology>
    </subcellularLocation>
</comment>
<sequence>MTATVMPDVGRDLGGLRYFSLAFSGFMVGSVAASASAGWLAERLGLGRAAAAAGVILALGCGVSAASGGPEAFLAGRFIQGLGAGWAAGLAMVAVALHFPDSQRARVYAAVAAVWGVATLLGPLVGGLFAAGPGGWRGVFWFFCVQAGVFAVAAPRLMGSRPGQAGSNLPWRSLMALCGALCVILSAPSFQGPAAVGALVLGAMGLAATARFDARSATRLTPVVLADLHRPPGNGYLAMLALTAAGMGLAIYAAPVLQSLAGLTALQAGYVVAVQALVWTGCAFAVGGASERAERLLIPLGAVLIAAAAAGLGPALGTGEAWPAAAAAAVMGAGFGISSSLMNRRVLRSLGAGDLATGSSAFIAVRQVGGAFGASAAGVAANTAGFAVGFSPEIAVETALWTAAPCAVFGLLGIYAALRLSRRRA</sequence>
<dbReference type="Pfam" id="PF07690">
    <property type="entry name" value="MFS_1"/>
    <property type="match status" value="1"/>
</dbReference>
<feature type="transmembrane region" description="Helical" evidence="5">
    <location>
        <begin position="107"/>
        <end position="132"/>
    </location>
</feature>
<dbReference type="RefSeq" id="WP_219355176.1">
    <property type="nucleotide sequence ID" value="NZ_CP080036.1"/>
</dbReference>